<evidence type="ECO:0000256" key="1">
    <source>
        <dbReference type="SAM" id="MobiDB-lite"/>
    </source>
</evidence>
<feature type="compositionally biased region" description="Acidic residues" evidence="1">
    <location>
        <begin position="156"/>
        <end position="174"/>
    </location>
</feature>
<sequence>MSIAPYPWHYPFSLAKLGEKPIRLTLELDEATREQFKKTYELLELPVFKADVEVRRWRKAGVAVKGNIIAETVQSCVVSLQPVTTQIEESFERTFLPEDDGSKRRKSSQDDLDIEVDFEAEDPPESFSGQQIDLGAVICEQFALGLDLYPKAEGVEVEEAYQPNPEEEEAEDEREPSPFAALEALKKDLKN</sequence>
<dbReference type="EMBL" id="LVVZ01000019">
    <property type="protein sequence ID" value="OKL43648.1"/>
    <property type="molecule type" value="Genomic_DNA"/>
</dbReference>
<dbReference type="InterPro" id="IPR003772">
    <property type="entry name" value="YceD"/>
</dbReference>
<dbReference type="RefSeq" id="WP_028480811.1">
    <property type="nucleotide sequence ID" value="NZ_LVVZ01000019.1"/>
</dbReference>
<feature type="region of interest" description="Disordered" evidence="1">
    <location>
        <begin position="156"/>
        <end position="191"/>
    </location>
</feature>
<evidence type="ECO:0008006" key="4">
    <source>
        <dbReference type="Google" id="ProtNLM"/>
    </source>
</evidence>
<protein>
    <recommendedName>
        <fullName evidence="4">DUF177 domain-containing protein</fullName>
    </recommendedName>
</protein>
<dbReference type="STRING" id="197461.A3843_13590"/>
<reference evidence="2 3" key="1">
    <citation type="submission" date="2016-03" db="EMBL/GenBank/DDBJ databases">
        <title>Genome sequence of Nesiotobacter sp. nov., a moderately halophilic alphaproteobacterium isolated from the Yellow Sea, China.</title>
        <authorList>
            <person name="Zhang G."/>
            <person name="Zhang R."/>
        </authorList>
    </citation>
    <scope>NUCLEOTIDE SEQUENCE [LARGE SCALE GENOMIC DNA]</scope>
    <source>
        <strain evidence="2 3">WB1-6</strain>
    </source>
</reference>
<proteinExistence type="predicted"/>
<organism evidence="2 3">
    <name type="scientific">Pseudovibrio exalbescens</name>
    <dbReference type="NCBI Taxonomy" id="197461"/>
    <lineage>
        <taxon>Bacteria</taxon>
        <taxon>Pseudomonadati</taxon>
        <taxon>Pseudomonadota</taxon>
        <taxon>Alphaproteobacteria</taxon>
        <taxon>Hyphomicrobiales</taxon>
        <taxon>Stappiaceae</taxon>
        <taxon>Pseudovibrio</taxon>
    </lineage>
</organism>
<keyword evidence="3" id="KW-1185">Reference proteome</keyword>
<evidence type="ECO:0000313" key="3">
    <source>
        <dbReference type="Proteomes" id="UP000185783"/>
    </source>
</evidence>
<comment type="caution">
    <text evidence="2">The sequence shown here is derived from an EMBL/GenBank/DDBJ whole genome shotgun (WGS) entry which is preliminary data.</text>
</comment>
<accession>A0A1U7JG25</accession>
<dbReference type="Pfam" id="PF02620">
    <property type="entry name" value="YceD"/>
    <property type="match status" value="1"/>
</dbReference>
<gene>
    <name evidence="2" type="ORF">A3843_13590</name>
</gene>
<dbReference type="Proteomes" id="UP000185783">
    <property type="component" value="Unassembled WGS sequence"/>
</dbReference>
<evidence type="ECO:0000313" key="2">
    <source>
        <dbReference type="EMBL" id="OKL43648.1"/>
    </source>
</evidence>
<dbReference type="AlphaFoldDB" id="A0A1U7JG25"/>
<name>A0A1U7JG25_9HYPH</name>